<dbReference type="GeneID" id="300578340"/>
<dbReference type="Proteomes" id="UP001642720">
    <property type="component" value="Unassembled WGS sequence"/>
</dbReference>
<proteinExistence type="predicted"/>
<feature type="region of interest" description="Disordered" evidence="1">
    <location>
        <begin position="1"/>
        <end position="36"/>
    </location>
</feature>
<keyword evidence="3" id="KW-1185">Reference proteome</keyword>
<feature type="compositionally biased region" description="Basic and acidic residues" evidence="1">
    <location>
        <begin position="22"/>
        <end position="36"/>
    </location>
</feature>
<protein>
    <submittedName>
        <fullName evidence="2">Uncharacterized protein</fullName>
    </submittedName>
</protein>
<evidence type="ECO:0000313" key="3">
    <source>
        <dbReference type="Proteomes" id="UP001642720"/>
    </source>
</evidence>
<evidence type="ECO:0000256" key="1">
    <source>
        <dbReference type="SAM" id="MobiDB-lite"/>
    </source>
</evidence>
<dbReference type="EMBL" id="PPTA01000009">
    <property type="protein sequence ID" value="TFB01177.1"/>
    <property type="molecule type" value="Genomic_DNA"/>
</dbReference>
<name>A0ABY2GYZ5_9HYPO</name>
<organism evidence="2 3">
    <name type="scientific">Trichoderma ghanense</name>
    <dbReference type="NCBI Taxonomy" id="65468"/>
    <lineage>
        <taxon>Eukaryota</taxon>
        <taxon>Fungi</taxon>
        <taxon>Dikarya</taxon>
        <taxon>Ascomycota</taxon>
        <taxon>Pezizomycotina</taxon>
        <taxon>Sordariomycetes</taxon>
        <taxon>Hypocreomycetidae</taxon>
        <taxon>Hypocreales</taxon>
        <taxon>Hypocreaceae</taxon>
        <taxon>Trichoderma</taxon>
    </lineage>
</organism>
<sequence length="133" mass="13908">MTGKFGAVVDGGKAGRTPAPAKAEEGEGGGKHEGVERRLQPSRSFFFSLPRLAEHSAVRPLFDACSCFNEAAGMPPKTLLFFARAAPPKGAGHWCVRLAAICNLARGRSSCCLGVAYLLPALTGHCLLLAARG</sequence>
<dbReference type="RefSeq" id="XP_073557378.1">
    <property type="nucleotide sequence ID" value="XM_073703890.1"/>
</dbReference>
<reference evidence="2 3" key="1">
    <citation type="submission" date="2018-01" db="EMBL/GenBank/DDBJ databases">
        <title>Genome characterization of the sugarcane-associated fungus Trichoderma ghanense CCMA-1212 and their application in lignocelulose bioconversion.</title>
        <authorList>
            <person name="Steindorff A.S."/>
            <person name="Mendes T.D."/>
            <person name="Vilela E.S.D."/>
            <person name="Rodrigues D.S."/>
            <person name="Formighieri E.F."/>
            <person name="Melo I.S."/>
            <person name="Favaro L.C.L."/>
        </authorList>
    </citation>
    <scope>NUCLEOTIDE SEQUENCE [LARGE SCALE GENOMIC DNA]</scope>
    <source>
        <strain evidence="2 3">CCMA-1212</strain>
    </source>
</reference>
<gene>
    <name evidence="2" type="ORF">CCMA1212_006684</name>
</gene>
<evidence type="ECO:0000313" key="2">
    <source>
        <dbReference type="EMBL" id="TFB01177.1"/>
    </source>
</evidence>
<accession>A0ABY2GYZ5</accession>
<comment type="caution">
    <text evidence="2">The sequence shown here is derived from an EMBL/GenBank/DDBJ whole genome shotgun (WGS) entry which is preliminary data.</text>
</comment>